<dbReference type="Proteomes" id="UP000029713">
    <property type="component" value="Unassembled WGS sequence"/>
</dbReference>
<dbReference type="EMBL" id="JPMX01000025">
    <property type="protein sequence ID" value="KGH47215.1"/>
    <property type="molecule type" value="Genomic_DNA"/>
</dbReference>
<keyword evidence="2" id="KW-1185">Reference proteome</keyword>
<accession>A0A098Y9Y3</accession>
<sequence>MASLASHRVHAVISTLVDGLTVGGAEAALDLPPRSAARARVYLALLVAVAADTVAHDLPSLRRTFQGMPVESASPADQAVTRHQALATAGWGLAATAVHGPAVGALRRRGHARPHLLVGIVAGVGTAATTLPVRWRRATERAIEDMAAAQLDAELAQLLDQPID</sequence>
<organism evidence="1 2">
    <name type="scientific">Modestobacter caceresii</name>
    <dbReference type="NCBI Taxonomy" id="1522368"/>
    <lineage>
        <taxon>Bacteria</taxon>
        <taxon>Bacillati</taxon>
        <taxon>Actinomycetota</taxon>
        <taxon>Actinomycetes</taxon>
        <taxon>Geodermatophilales</taxon>
        <taxon>Geodermatophilaceae</taxon>
        <taxon>Modestobacter</taxon>
    </lineage>
</organism>
<dbReference type="OrthoDB" id="5196224at2"/>
<proteinExistence type="predicted"/>
<evidence type="ECO:0000313" key="1">
    <source>
        <dbReference type="EMBL" id="KGH47215.1"/>
    </source>
</evidence>
<reference evidence="1 2" key="1">
    <citation type="submission" date="2014-07" db="EMBL/GenBank/DDBJ databases">
        <title>Biosystematic studies on Modestobacter strains isolated from extreme hyper-arid desert soil and from historic building.</title>
        <authorList>
            <person name="Bukarasam K."/>
            <person name="Bull A."/>
            <person name="Girard G."/>
            <person name="van Wezel G."/>
            <person name="Goodfellow M."/>
        </authorList>
    </citation>
    <scope>NUCLEOTIDE SEQUENCE [LARGE SCALE GENOMIC DNA]</scope>
    <source>
        <strain evidence="1 2">KNN45-2b</strain>
    </source>
</reference>
<name>A0A098Y9Y3_9ACTN</name>
<dbReference type="AlphaFoldDB" id="A0A098Y9Y3"/>
<dbReference type="STRING" id="1522368.IN07_08350"/>
<gene>
    <name evidence="1" type="ORF">IN07_08350</name>
</gene>
<evidence type="ECO:0000313" key="2">
    <source>
        <dbReference type="Proteomes" id="UP000029713"/>
    </source>
</evidence>
<protein>
    <submittedName>
        <fullName evidence="1">Uncharacterized protein</fullName>
    </submittedName>
</protein>
<comment type="caution">
    <text evidence="1">The sequence shown here is derived from an EMBL/GenBank/DDBJ whole genome shotgun (WGS) entry which is preliminary data.</text>
</comment>
<dbReference type="RefSeq" id="WP_036335023.1">
    <property type="nucleotide sequence ID" value="NZ_JPMX01000025.1"/>
</dbReference>